<dbReference type="GO" id="GO:0036503">
    <property type="term" value="P:ERAD pathway"/>
    <property type="evidence" value="ECO:0007669"/>
    <property type="project" value="TreeGrafter"/>
</dbReference>
<dbReference type="InterPro" id="IPR024372">
    <property type="entry name" value="Ecm29_N"/>
</dbReference>
<keyword evidence="2" id="KW-0963">Cytoplasm</keyword>
<dbReference type="PANTHER" id="PTHR23346:SF19">
    <property type="entry name" value="PROTEASOME ADAPTER AND SCAFFOLD PROTEIN ECM29"/>
    <property type="match status" value="1"/>
</dbReference>
<dbReference type="EMBL" id="MCBQ01013748">
    <property type="protein sequence ID" value="RKF63731.1"/>
    <property type="molecule type" value="Genomic_DNA"/>
</dbReference>
<dbReference type="PANTHER" id="PTHR23346">
    <property type="entry name" value="TRANSLATIONAL ACTIVATOR GCN1-RELATED"/>
    <property type="match status" value="1"/>
</dbReference>
<accession>A0A420I269</accession>
<dbReference type="InterPro" id="IPR016024">
    <property type="entry name" value="ARM-type_fold"/>
</dbReference>
<sequence length="1834" mass="206122">MSTETRELELCEKVEMRIALAKDDNLGGILETYLTPLLLKLKSEHFSVRNKVISICQHIKIRLAGNQQIILPVGSLLKQYKGNAGCPLLRQFNLMFIQQSVVKLSPKEQMDLVPEIIIGLASDFGNTTCAAMFNLFLRLLPQFKIPPRGSKEDSELRDQLGFNEHTDDTKFIGSWLGKLILLTLNRSTVNETACPSLTRAEYEFLTLNENQQTWDPNCDRGLNLTSTKIAALKLISCGAFTDEERFLPALFATGDNDSRISSIGDDLLKRSTMSLEDPNLISYLVNLYFSLRPALQTRLLTLFSKSAVSTTFTSQIIKIVQQAIQPEDDSNLPAQGLETIKFRNALLNYMNWISRIATKEDSNCVAPHLVELLKNYIKNQGWPVLHEKSTDSLSLRALAYETLGSLAKASPKTVLEESLSIVRWLFRSLTEERSSDEIFLSIEGALSSVLGIFVTSTDATLIYELRSVLLQYMTLEENDIIVRSACSTVVRWANQCLGYDDIVGRWIDIIAVGDNANQRKNVVEEGKKGLDPYLYQVLNSLPPSNVHLPNWKEMVQVFFTSKTMIENSSEANSLKTGMSIDSVSVFGNFPGSKIQSYASAVTYCQQMLLLNALQESNAQIVIDADWERKLEVIFHSDRNAQNLIRKFLRSIDQDTLYTYLTAAFEGMLFDYGKGLPGCSKCFVEILSVAPEELVGRFSERASQLTLVIESNNYDTRLHAARAYGILMPNPARANHIVENSIELLRLRVSAWESVFGAEANKIHGYLLAIGFVLSNISYYRRSDILDSHLVKESISILLKILLDSGNNSTREAALDAVGQICAAGVLKASLLEELAPNTTQIIEVLSAAAKKGDEKSISTLGRLSLVFDDDPIIAKETHSYFSSIMKNLYELFELKQVEIQFTIGEALTCLAACWESDFLILSKDIKTDYRGRLKRKETLGSMIYKLLKDCKNTKPSLKKASGIWLFSLIQNCGHLEEIQLRLRECQAAFMGLLSSRDELVQETASRGLSLVYEQGDTKLRESLVKDLVSSFTGSGPQLKVDEETELFEPGALPIGEGTSITSYKDIVSLANEVGDQSLVYKLMSLASNATTWSTRAAFGRFGLSNILSESEIDPKLYPKLYRYRFDPNQNVRRSMNDIWKALVKDSTITINLYFHDIITDLLKNILGKEWRTRQASCAALADLVQGREFEKYEKYIHEIWYVAFKVLDDIKGSVREAARSLSIVLTNILVRQVESGTCSKDTQLMLQEVLPFLISEKGMESSAQDVRAFATITVVRIIKHGGKTLNPFIPDLIEKLLGLLSTIEPEEINYIYQRATEHRDKIDQIRSSAVSQSPLMEALERCLDSLDETTMKKLAPRLESSIKNLIGMPSKIGCAGVLSSLATRHSFLFKSYADSFLKAMENAVLDRNNAVSVAFAKTSGYISRLVSAHALSGFASYTRVLYFDSESENRRQVSGEIIYAIAKYASDRFNSLASNFLPFVFFASHDYDAEVKKIFEKAWEENVGGPRIIMLYSNEIIKLSMECIESSKWITKHTAALCIANTIECSGSSLNEPVAAVIWPALEKALALKVFDGKEKVLKAFIKFVEYGYSFWKNDQRIASQMKKIILREAKRNNETYRLHSFDALGRFGEVQSKIVVFDDVYQIIAPFCEKYISEDAMDICDDQTEKSNREKHESAVLAAGISSLFRAVNCKVSDSITLNQLSILVKIVTDIVFSMKLNVATRIVIYERTKCMFDGFRKHASRSNVSQYDLTWNFFTSLELQKDFGHESMRLKRAEACDSIIQAFRGDVFGQSTDGRARCADQMRQILVQSKETELSEDVRTVLNKSLLALEQE</sequence>
<dbReference type="Proteomes" id="UP000283383">
    <property type="component" value="Unassembled WGS sequence"/>
</dbReference>
<dbReference type="Gene3D" id="1.25.10.10">
    <property type="entry name" value="Leucine-rich Repeat Variant"/>
    <property type="match status" value="3"/>
</dbReference>
<evidence type="ECO:0000256" key="3">
    <source>
        <dbReference type="ARBA" id="ARBA00022737"/>
    </source>
</evidence>
<keyword evidence="3" id="KW-0677">Repeat</keyword>
<evidence type="ECO:0000256" key="1">
    <source>
        <dbReference type="ARBA" id="ARBA00004496"/>
    </source>
</evidence>
<dbReference type="GO" id="GO:0060090">
    <property type="term" value="F:molecular adaptor activity"/>
    <property type="evidence" value="ECO:0007669"/>
    <property type="project" value="InterPro"/>
</dbReference>
<dbReference type="GO" id="GO:0000502">
    <property type="term" value="C:proteasome complex"/>
    <property type="evidence" value="ECO:0007669"/>
    <property type="project" value="UniProtKB-KW"/>
</dbReference>
<comment type="caution">
    <text evidence="7">The sequence shown here is derived from an EMBL/GenBank/DDBJ whole genome shotgun (WGS) entry which is preliminary data.</text>
</comment>
<dbReference type="GO" id="GO:0005634">
    <property type="term" value="C:nucleus"/>
    <property type="evidence" value="ECO:0007669"/>
    <property type="project" value="TreeGrafter"/>
</dbReference>
<dbReference type="InterPro" id="IPR011989">
    <property type="entry name" value="ARM-like"/>
</dbReference>
<keyword evidence="4 7" id="KW-0647">Proteasome</keyword>
<dbReference type="STRING" id="62708.A0A420I269"/>
<evidence type="ECO:0000259" key="6">
    <source>
        <dbReference type="Pfam" id="PF24492"/>
    </source>
</evidence>
<dbReference type="GO" id="GO:0005737">
    <property type="term" value="C:cytoplasm"/>
    <property type="evidence" value="ECO:0007669"/>
    <property type="project" value="UniProtKB-SubCell"/>
</dbReference>
<keyword evidence="8" id="KW-1185">Reference proteome</keyword>
<evidence type="ECO:0000259" key="5">
    <source>
        <dbReference type="Pfam" id="PF13001"/>
    </source>
</evidence>
<comment type="subcellular location">
    <subcellularLocation>
        <location evidence="1">Cytoplasm</location>
    </subcellularLocation>
</comment>
<dbReference type="Pfam" id="PF13001">
    <property type="entry name" value="ECM29_N"/>
    <property type="match status" value="1"/>
</dbReference>
<dbReference type="GO" id="GO:0043248">
    <property type="term" value="P:proteasome assembly"/>
    <property type="evidence" value="ECO:0007669"/>
    <property type="project" value="InterPro"/>
</dbReference>
<protein>
    <submittedName>
        <fullName evidence="7">Proteasome component ECM29</fullName>
    </submittedName>
</protein>
<dbReference type="InterPro" id="IPR055443">
    <property type="entry name" value="HEAT_ECM29"/>
</dbReference>
<evidence type="ECO:0000256" key="2">
    <source>
        <dbReference type="ARBA" id="ARBA00022490"/>
    </source>
</evidence>
<evidence type="ECO:0000313" key="7">
    <source>
        <dbReference type="EMBL" id="RKF63731.1"/>
    </source>
</evidence>
<dbReference type="Pfam" id="PF23731">
    <property type="entry name" value="ARM_ECM29_C"/>
    <property type="match status" value="1"/>
</dbReference>
<feature type="domain" description="Proteasome component Ecm29 N-terminal" evidence="5">
    <location>
        <begin position="12"/>
        <end position="511"/>
    </location>
</feature>
<proteinExistence type="predicted"/>
<feature type="domain" description="Proteasome adapter and scaffold protein ECM29 HEAT-repeat" evidence="6">
    <location>
        <begin position="1285"/>
        <end position="1443"/>
    </location>
</feature>
<reference evidence="7 8" key="1">
    <citation type="journal article" date="2018" name="BMC Genomics">
        <title>Comparative genome analyses reveal sequence features reflecting distinct modes of host-adaptation between dicot and monocot powdery mildew.</title>
        <authorList>
            <person name="Wu Y."/>
            <person name="Ma X."/>
            <person name="Pan Z."/>
            <person name="Kale S.D."/>
            <person name="Song Y."/>
            <person name="King H."/>
            <person name="Zhang Q."/>
            <person name="Presley C."/>
            <person name="Deng X."/>
            <person name="Wei C.I."/>
            <person name="Xiao S."/>
        </authorList>
    </citation>
    <scope>NUCLEOTIDE SEQUENCE [LARGE SCALE GENOMIC DNA]</scope>
    <source>
        <strain evidence="7">UMSG3</strain>
    </source>
</reference>
<evidence type="ECO:0000256" key="4">
    <source>
        <dbReference type="ARBA" id="ARBA00022942"/>
    </source>
</evidence>
<dbReference type="Pfam" id="PF24492">
    <property type="entry name" value="HEAT_ECM29"/>
    <property type="match status" value="1"/>
</dbReference>
<organism evidence="7 8">
    <name type="scientific">Golovinomyces cichoracearum</name>
    <dbReference type="NCBI Taxonomy" id="62708"/>
    <lineage>
        <taxon>Eukaryota</taxon>
        <taxon>Fungi</taxon>
        <taxon>Dikarya</taxon>
        <taxon>Ascomycota</taxon>
        <taxon>Pezizomycotina</taxon>
        <taxon>Leotiomycetes</taxon>
        <taxon>Erysiphales</taxon>
        <taxon>Erysiphaceae</taxon>
        <taxon>Golovinomyces</taxon>
    </lineage>
</organism>
<dbReference type="SUPFAM" id="SSF48371">
    <property type="entry name" value="ARM repeat"/>
    <property type="match status" value="3"/>
</dbReference>
<name>A0A420I269_9PEZI</name>
<gene>
    <name evidence="7" type="ORF">GcM3_137001</name>
</gene>
<evidence type="ECO:0000313" key="8">
    <source>
        <dbReference type="Proteomes" id="UP000283383"/>
    </source>
</evidence>